<sequence>MSRIPSRMEILFLIKKYNQYSDDHGMTDKIKVSNMSDDDRRRVAALDARVAALQNSHDRLPIFKSGERAKTWLDDMMKMEMKDQSMLNFPWDGAENIFRELYESSKSQRKTVDKEKLKRIAATEEAKRAEDKKAREKADTNVADSAKREEKRKHGAKANPMENMLKWMRKDGEAKLVKPEKQKGKSSQAPLALDNVKDDRRYLAPSPPRHASPRRASPRLSTPQNDRHHHGERKSPQKIPITPARTPPRPSTPQNTRPKHDEARIPQKVRQSETQQTKQTTPPSPATPKAVASPKGILKKRSEESVLKTYMPGVTHAEGKKGEVVNNYGSKDGVLQDAFNRAQELHSEVRKY</sequence>
<dbReference type="InParanoid" id="A0A194WZ40"/>
<evidence type="ECO:0000313" key="3">
    <source>
        <dbReference type="Proteomes" id="UP000070700"/>
    </source>
</evidence>
<dbReference type="EMBL" id="KQ947423">
    <property type="protein sequence ID" value="KUJ12969.1"/>
    <property type="molecule type" value="Genomic_DNA"/>
</dbReference>
<accession>A0A194WZ40</accession>
<protein>
    <submittedName>
        <fullName evidence="2">Uncharacterized protein</fullName>
    </submittedName>
</protein>
<dbReference type="AlphaFoldDB" id="A0A194WZ40"/>
<reference evidence="2 3" key="1">
    <citation type="submission" date="2015-10" db="EMBL/GenBank/DDBJ databases">
        <title>Full genome of DAOMC 229536 Phialocephala scopiformis, a fungal endophyte of spruce producing the potent anti-insectan compound rugulosin.</title>
        <authorList>
            <consortium name="DOE Joint Genome Institute"/>
            <person name="Walker A.K."/>
            <person name="Frasz S.L."/>
            <person name="Seifert K.A."/>
            <person name="Miller J.D."/>
            <person name="Mondo S.J."/>
            <person name="Labutti K."/>
            <person name="Lipzen A."/>
            <person name="Dockter R."/>
            <person name="Kennedy M."/>
            <person name="Grigoriev I.V."/>
            <person name="Spatafora J.W."/>
        </authorList>
    </citation>
    <scope>NUCLEOTIDE SEQUENCE [LARGE SCALE GENOMIC DNA]</scope>
    <source>
        <strain evidence="2 3">CBS 120377</strain>
    </source>
</reference>
<evidence type="ECO:0000256" key="1">
    <source>
        <dbReference type="SAM" id="MobiDB-lite"/>
    </source>
</evidence>
<name>A0A194WZ40_MOLSC</name>
<gene>
    <name evidence="2" type="ORF">LY89DRAFT_721782</name>
</gene>
<feature type="compositionally biased region" description="Low complexity" evidence="1">
    <location>
        <begin position="272"/>
        <end position="295"/>
    </location>
</feature>
<proteinExistence type="predicted"/>
<organism evidence="2 3">
    <name type="scientific">Mollisia scopiformis</name>
    <name type="common">Conifer needle endophyte fungus</name>
    <name type="synonym">Phialocephala scopiformis</name>
    <dbReference type="NCBI Taxonomy" id="149040"/>
    <lineage>
        <taxon>Eukaryota</taxon>
        <taxon>Fungi</taxon>
        <taxon>Dikarya</taxon>
        <taxon>Ascomycota</taxon>
        <taxon>Pezizomycotina</taxon>
        <taxon>Leotiomycetes</taxon>
        <taxon>Helotiales</taxon>
        <taxon>Mollisiaceae</taxon>
        <taxon>Mollisia</taxon>
    </lineage>
</organism>
<dbReference type="Proteomes" id="UP000070700">
    <property type="component" value="Unassembled WGS sequence"/>
</dbReference>
<feature type="region of interest" description="Disordered" evidence="1">
    <location>
        <begin position="124"/>
        <end position="304"/>
    </location>
</feature>
<dbReference type="RefSeq" id="XP_018067324.1">
    <property type="nucleotide sequence ID" value="XM_018218675.1"/>
</dbReference>
<feature type="compositionally biased region" description="Basic and acidic residues" evidence="1">
    <location>
        <begin position="124"/>
        <end position="149"/>
    </location>
</feature>
<feature type="compositionally biased region" description="Basic and acidic residues" evidence="1">
    <location>
        <begin position="168"/>
        <end position="183"/>
    </location>
</feature>
<evidence type="ECO:0000313" key="2">
    <source>
        <dbReference type="EMBL" id="KUJ12969.1"/>
    </source>
</evidence>
<dbReference type="GeneID" id="28828401"/>
<dbReference type="KEGG" id="psco:LY89DRAFT_721782"/>
<keyword evidence="3" id="KW-1185">Reference proteome</keyword>
<dbReference type="OrthoDB" id="3565264at2759"/>